<dbReference type="Proteomes" id="UP000029264">
    <property type="component" value="Unassembled WGS sequence"/>
</dbReference>
<accession>A0A094LQP4</accession>
<evidence type="ECO:0000256" key="1">
    <source>
        <dbReference type="ARBA" id="ARBA00010884"/>
    </source>
</evidence>
<feature type="domain" description="AB hydrolase-1" evidence="5">
    <location>
        <begin position="57"/>
        <end position="294"/>
    </location>
</feature>
<keyword evidence="2" id="KW-0719">Serine esterase</keyword>
<sequence>MPQTFKAPWWAKNPHVQTILPVMTKPPMPALRRERLELTDGDFIDLDWLSNWHAEAPIVIIVHGLEGSAKSHYARRMLHRCQQQGLNAVVHHHRGCSGEDNRLARSYHSGDTADLQATLALIKQRYPQQPLLAVGYSLGGNVLAKYQAEQQQHSLLQAAVVVSAPLALASCSRKLEQGFSRIYQRYLLKQLQQKMRLKLQRHQSITKMDIAALNTFYRFDDQITAPLHGFRDADDYYQQSSAKPLIAQICQPTLILHAADDPFMSEAVLLDSKQLPAAVEYELWPHGGHVGFINGGTPWRPQYYLESRIIQFLQEHCDVSAF</sequence>
<name>A0A094LQP4_9GAMM</name>
<dbReference type="InterPro" id="IPR029058">
    <property type="entry name" value="AB_hydrolase_fold"/>
</dbReference>
<evidence type="ECO:0000256" key="4">
    <source>
        <dbReference type="PIRSR" id="PIRSR005211-1"/>
    </source>
</evidence>
<dbReference type="NCBIfam" id="NF008218">
    <property type="entry name" value="PRK10985.1"/>
    <property type="match status" value="1"/>
</dbReference>
<dbReference type="RefSeq" id="WP_037442701.1">
    <property type="nucleotide sequence ID" value="NZ_JPEO01000006.1"/>
</dbReference>
<comment type="similarity">
    <text evidence="1">Belongs to the AB hydrolase superfamily. AB hydrolase 4 family.</text>
</comment>
<dbReference type="PIRSF" id="PIRSF005211">
    <property type="entry name" value="Ab_hydro_YheT"/>
    <property type="match status" value="1"/>
</dbReference>
<dbReference type="InterPro" id="IPR012020">
    <property type="entry name" value="ABHD4"/>
</dbReference>
<feature type="active site" description="Charge relay system" evidence="4">
    <location>
        <position position="137"/>
    </location>
</feature>
<dbReference type="InterPro" id="IPR000952">
    <property type="entry name" value="AB_hydrolase_4_CS"/>
</dbReference>
<organism evidence="6 7">
    <name type="scientific">Shewanella mangrovi</name>
    <dbReference type="NCBI Taxonomy" id="1515746"/>
    <lineage>
        <taxon>Bacteria</taxon>
        <taxon>Pseudomonadati</taxon>
        <taxon>Pseudomonadota</taxon>
        <taxon>Gammaproteobacteria</taxon>
        <taxon>Alteromonadales</taxon>
        <taxon>Shewanellaceae</taxon>
        <taxon>Shewanella</taxon>
    </lineage>
</organism>
<comment type="caution">
    <text evidence="6">The sequence shown here is derived from an EMBL/GenBank/DDBJ whole genome shotgun (WGS) entry which is preliminary data.</text>
</comment>
<dbReference type="STRING" id="1515746.HR45_10845"/>
<dbReference type="SUPFAM" id="SSF53474">
    <property type="entry name" value="alpha/beta-Hydrolases"/>
    <property type="match status" value="1"/>
</dbReference>
<dbReference type="EMBL" id="JPEO01000006">
    <property type="protein sequence ID" value="KFZ37498.1"/>
    <property type="molecule type" value="Genomic_DNA"/>
</dbReference>
<gene>
    <name evidence="6" type="ORF">HR45_10845</name>
</gene>
<reference evidence="6 7" key="1">
    <citation type="submission" date="2014-06" db="EMBL/GenBank/DDBJ databases">
        <title>Shewanella sp. YQH10.</title>
        <authorList>
            <person name="Liu Y."/>
            <person name="Zeng R."/>
        </authorList>
    </citation>
    <scope>NUCLEOTIDE SEQUENCE [LARGE SCALE GENOMIC DNA]</scope>
    <source>
        <strain evidence="6 7">YQH10</strain>
    </source>
</reference>
<keyword evidence="7" id="KW-1185">Reference proteome</keyword>
<evidence type="ECO:0000313" key="6">
    <source>
        <dbReference type="EMBL" id="KFZ37498.1"/>
    </source>
</evidence>
<evidence type="ECO:0000259" key="5">
    <source>
        <dbReference type="Pfam" id="PF00561"/>
    </source>
</evidence>
<dbReference type="Pfam" id="PF00561">
    <property type="entry name" value="Abhydrolase_1"/>
    <property type="match status" value="1"/>
</dbReference>
<dbReference type="PROSITE" id="PS01133">
    <property type="entry name" value="UPF0017"/>
    <property type="match status" value="1"/>
</dbReference>
<proteinExistence type="inferred from homology"/>
<feature type="active site" description="Charge relay system" evidence="4">
    <location>
        <position position="261"/>
    </location>
</feature>
<dbReference type="PANTHER" id="PTHR10794:SF94">
    <property type="entry name" value="ESTERASE YHET-RELATED"/>
    <property type="match status" value="1"/>
</dbReference>
<protein>
    <submittedName>
        <fullName evidence="6">Alpha/beta hydrolase</fullName>
    </submittedName>
</protein>
<dbReference type="Gene3D" id="3.40.50.1820">
    <property type="entry name" value="alpha/beta hydrolase"/>
    <property type="match status" value="1"/>
</dbReference>
<dbReference type="AlphaFoldDB" id="A0A094LQP4"/>
<dbReference type="GO" id="GO:0034338">
    <property type="term" value="F:short-chain carboxylesterase activity"/>
    <property type="evidence" value="ECO:0007669"/>
    <property type="project" value="TreeGrafter"/>
</dbReference>
<keyword evidence="3 6" id="KW-0378">Hydrolase</keyword>
<dbReference type="PANTHER" id="PTHR10794">
    <property type="entry name" value="ABHYDROLASE DOMAIN-CONTAINING PROTEIN"/>
    <property type="match status" value="1"/>
</dbReference>
<dbReference type="InterPro" id="IPR000073">
    <property type="entry name" value="AB_hydrolase_1"/>
</dbReference>
<dbReference type="eggNOG" id="COG0429">
    <property type="taxonomic scope" value="Bacteria"/>
</dbReference>
<evidence type="ECO:0000256" key="2">
    <source>
        <dbReference type="ARBA" id="ARBA00022487"/>
    </source>
</evidence>
<dbReference type="InterPro" id="IPR050960">
    <property type="entry name" value="AB_hydrolase_4_sf"/>
</dbReference>
<evidence type="ECO:0000256" key="3">
    <source>
        <dbReference type="ARBA" id="ARBA00022801"/>
    </source>
</evidence>
<dbReference type="OrthoDB" id="332676at2"/>
<dbReference type="GO" id="GO:0047372">
    <property type="term" value="F:monoacylglycerol lipase activity"/>
    <property type="evidence" value="ECO:0007669"/>
    <property type="project" value="TreeGrafter"/>
</dbReference>
<feature type="active site" description="Charge relay system" evidence="4">
    <location>
        <position position="289"/>
    </location>
</feature>
<evidence type="ECO:0000313" key="7">
    <source>
        <dbReference type="Proteomes" id="UP000029264"/>
    </source>
</evidence>